<feature type="compositionally biased region" description="Polar residues" evidence="1">
    <location>
        <begin position="307"/>
        <end position="316"/>
    </location>
</feature>
<gene>
    <name evidence="2" type="ORF">P280DRAFT_529016</name>
</gene>
<evidence type="ECO:0000313" key="3">
    <source>
        <dbReference type="Proteomes" id="UP000799753"/>
    </source>
</evidence>
<feature type="region of interest" description="Disordered" evidence="1">
    <location>
        <begin position="262"/>
        <end position="334"/>
    </location>
</feature>
<dbReference type="AlphaFoldDB" id="A0A6A6RRT5"/>
<dbReference type="PANTHER" id="PTHR21310">
    <property type="entry name" value="AMINOGLYCOSIDE PHOSPHOTRANSFERASE-RELATED-RELATED"/>
    <property type="match status" value="1"/>
</dbReference>
<accession>A0A6A6RRT5</accession>
<dbReference type="InterPro" id="IPR011009">
    <property type="entry name" value="Kinase-like_dom_sf"/>
</dbReference>
<protein>
    <submittedName>
        <fullName evidence="2">Uncharacterized protein</fullName>
    </submittedName>
</protein>
<evidence type="ECO:0000256" key="1">
    <source>
        <dbReference type="SAM" id="MobiDB-lite"/>
    </source>
</evidence>
<evidence type="ECO:0000313" key="2">
    <source>
        <dbReference type="EMBL" id="KAF2638176.1"/>
    </source>
</evidence>
<dbReference type="Proteomes" id="UP000799753">
    <property type="component" value="Unassembled WGS sequence"/>
</dbReference>
<feature type="compositionally biased region" description="Polar residues" evidence="1">
    <location>
        <begin position="267"/>
        <end position="290"/>
    </location>
</feature>
<dbReference type="PANTHER" id="PTHR21310:SF51">
    <property type="entry name" value="AMINOGLYCOSIDE PHOSPHOTRANSFERASE DOMAIN-CONTAINING PROTEIN"/>
    <property type="match status" value="1"/>
</dbReference>
<name>A0A6A6RRT5_9PLEO</name>
<keyword evidence="3" id="KW-1185">Reference proteome</keyword>
<dbReference type="InterPro" id="IPR051678">
    <property type="entry name" value="AGP_Transferase"/>
</dbReference>
<dbReference type="EMBL" id="MU006790">
    <property type="protein sequence ID" value="KAF2638176.1"/>
    <property type="molecule type" value="Genomic_DNA"/>
</dbReference>
<dbReference type="OrthoDB" id="10003767at2759"/>
<proteinExistence type="predicted"/>
<dbReference type="Gene3D" id="3.90.1200.10">
    <property type="match status" value="1"/>
</dbReference>
<reference evidence="2" key="1">
    <citation type="journal article" date="2020" name="Stud. Mycol.">
        <title>101 Dothideomycetes genomes: a test case for predicting lifestyles and emergence of pathogens.</title>
        <authorList>
            <person name="Haridas S."/>
            <person name="Albert R."/>
            <person name="Binder M."/>
            <person name="Bloem J."/>
            <person name="Labutti K."/>
            <person name="Salamov A."/>
            <person name="Andreopoulos B."/>
            <person name="Baker S."/>
            <person name="Barry K."/>
            <person name="Bills G."/>
            <person name="Bluhm B."/>
            <person name="Cannon C."/>
            <person name="Castanera R."/>
            <person name="Culley D."/>
            <person name="Daum C."/>
            <person name="Ezra D."/>
            <person name="Gonzalez J."/>
            <person name="Henrissat B."/>
            <person name="Kuo A."/>
            <person name="Liang C."/>
            <person name="Lipzen A."/>
            <person name="Lutzoni F."/>
            <person name="Magnuson J."/>
            <person name="Mondo S."/>
            <person name="Nolan M."/>
            <person name="Ohm R."/>
            <person name="Pangilinan J."/>
            <person name="Park H.-J."/>
            <person name="Ramirez L."/>
            <person name="Alfaro M."/>
            <person name="Sun H."/>
            <person name="Tritt A."/>
            <person name="Yoshinaga Y."/>
            <person name="Zwiers L.-H."/>
            <person name="Turgeon B."/>
            <person name="Goodwin S."/>
            <person name="Spatafora J."/>
            <person name="Crous P."/>
            <person name="Grigoriev I."/>
        </authorList>
    </citation>
    <scope>NUCLEOTIDE SEQUENCE</scope>
    <source>
        <strain evidence="2">CBS 473.64</strain>
    </source>
</reference>
<sequence>MGFSILTMAASVVGVHNNGMFYMLTQAAKGNAYLKSTSLSPSTRSEMSRVVELGIRNHAKVHETFRPKHDSNTLDTGLPVNQQCEVKKVAHGAQVHQASIKDYTKGIGIDAYKALLVYTSNAVCLPGRGVLIIRPAMAAVKYTGNMAACQYWKSRKEAYREAINMFNVDTLPRRYYKIIDQAMGSANRRTQFSTSLELADINAMALFKVPGYGMVRLQVPEINQIKAAELAFTMMAISLHGRRLQQRALAVINSRAHKDGYEDISTDESTLPGSGSSKENVSNGTDNTSDCIHEAARGIGHKRKASEASNIAQDSDGSSRKISKVRSRVASHDSPATIVHLEQAEPGLQPQQNQDTVEDMLDYSPARNAYRPNLRSRSDVTGDRVSFAFSECIQVLKKHIPILQQPQIHDGYFVQGEMPKGSFHFAQFITVREGDAQGTYIIKVPKSGHWIAWREEDSNMFRSDAHTMAILEYLRPLCRAAQVVGYDHTNGPTNVLGFPYVVMRAAEGVSAFRLLELHHIPVEERMARFTTFVKSLAFAMSQLHSLRFDRTGCPQISDDAKHVFTHNNWSWLKCSDRVDQLVSEPTFRTDKSFWLHNLDNSIPWVPNPETDEHKVQNGKRVLMEQIVKCLTDMSSGGFTIKHADLDLQNCIVNEETGELSAIIDWDGARAVPRPIGCTAQPLFLAKDYFARWQMNCSFLSLGEIEYFRQVWAKTMVELLGPDSDAKFSLNSPLYQSAYAALFGDAWGWQDCDHFLKTFLREIPELKRHDPIVIFYSIGGGRGPTNKNEVGQMVQRAMAPKLPDMC</sequence>
<dbReference type="SUPFAM" id="SSF56112">
    <property type="entry name" value="Protein kinase-like (PK-like)"/>
    <property type="match status" value="1"/>
</dbReference>
<organism evidence="2 3">
    <name type="scientific">Massarina eburnea CBS 473.64</name>
    <dbReference type="NCBI Taxonomy" id="1395130"/>
    <lineage>
        <taxon>Eukaryota</taxon>
        <taxon>Fungi</taxon>
        <taxon>Dikarya</taxon>
        <taxon>Ascomycota</taxon>
        <taxon>Pezizomycotina</taxon>
        <taxon>Dothideomycetes</taxon>
        <taxon>Pleosporomycetidae</taxon>
        <taxon>Pleosporales</taxon>
        <taxon>Massarineae</taxon>
        <taxon>Massarinaceae</taxon>
        <taxon>Massarina</taxon>
    </lineage>
</organism>